<gene>
    <name evidence="3" type="ORF">SAMN02927928_1162</name>
</gene>
<feature type="domain" description="TPM" evidence="2">
    <location>
        <begin position="120"/>
        <end position="206"/>
    </location>
</feature>
<reference evidence="4" key="1">
    <citation type="submission" date="2016-10" db="EMBL/GenBank/DDBJ databases">
        <authorList>
            <person name="Varghese N."/>
            <person name="Submissions S."/>
        </authorList>
    </citation>
    <scope>NUCLEOTIDE SEQUENCE [LARGE SCALE GENOMIC DNA]</scope>
    <source>
        <strain evidence="4">CGMCC 1.3431</strain>
    </source>
</reference>
<protein>
    <submittedName>
        <fullName evidence="3">Putative membrane protein</fullName>
    </submittedName>
</protein>
<dbReference type="PANTHER" id="PTHR30373:SF8">
    <property type="entry name" value="BLL7265 PROTEIN"/>
    <property type="match status" value="1"/>
</dbReference>
<keyword evidence="4" id="KW-1185">Reference proteome</keyword>
<dbReference type="Proteomes" id="UP000199150">
    <property type="component" value="Unassembled WGS sequence"/>
</dbReference>
<feature type="transmembrane region" description="Helical" evidence="1">
    <location>
        <begin position="91"/>
        <end position="109"/>
    </location>
</feature>
<evidence type="ECO:0000313" key="4">
    <source>
        <dbReference type="Proteomes" id="UP000199150"/>
    </source>
</evidence>
<keyword evidence="1" id="KW-1133">Transmembrane helix</keyword>
<dbReference type="Gene3D" id="3.10.310.50">
    <property type="match status" value="1"/>
</dbReference>
<organism evidence="3 4">
    <name type="scientific">Asticcacaulis taihuensis</name>
    <dbReference type="NCBI Taxonomy" id="260084"/>
    <lineage>
        <taxon>Bacteria</taxon>
        <taxon>Pseudomonadati</taxon>
        <taxon>Pseudomonadota</taxon>
        <taxon>Alphaproteobacteria</taxon>
        <taxon>Caulobacterales</taxon>
        <taxon>Caulobacteraceae</taxon>
        <taxon>Asticcacaulis</taxon>
    </lineage>
</organism>
<accession>A0A1G4QEA8</accession>
<dbReference type="EMBL" id="FMTS01000001">
    <property type="protein sequence ID" value="SCW42934.1"/>
    <property type="molecule type" value="Genomic_DNA"/>
</dbReference>
<proteinExistence type="predicted"/>
<feature type="transmembrane region" description="Helical" evidence="1">
    <location>
        <begin position="41"/>
        <end position="61"/>
    </location>
</feature>
<evidence type="ECO:0000256" key="1">
    <source>
        <dbReference type="SAM" id="Phobius"/>
    </source>
</evidence>
<dbReference type="PANTHER" id="PTHR30373">
    <property type="entry name" value="UPF0603 PROTEIN YGCG"/>
    <property type="match status" value="1"/>
</dbReference>
<dbReference type="InterPro" id="IPR007621">
    <property type="entry name" value="TPM_dom"/>
</dbReference>
<evidence type="ECO:0000259" key="2">
    <source>
        <dbReference type="Pfam" id="PF04536"/>
    </source>
</evidence>
<dbReference type="OrthoDB" id="5825388at2"/>
<keyword evidence="1" id="KW-0472">Membrane</keyword>
<dbReference type="STRING" id="260084.SAMN02927928_1162"/>
<dbReference type="AlphaFoldDB" id="A0A1G4QEA8"/>
<dbReference type="RefSeq" id="WP_090644744.1">
    <property type="nucleotide sequence ID" value="NZ_CBCRYE010000001.1"/>
</dbReference>
<keyword evidence="1" id="KW-0812">Transmembrane</keyword>
<evidence type="ECO:0000313" key="3">
    <source>
        <dbReference type="EMBL" id="SCW42934.1"/>
    </source>
</evidence>
<sequence length="230" mass="25181">MTLKIDHARINAAISKAEEKTSGEITCVIKSKALDYGETPLGWAAVAAFIAPLLLATFGTLPHEWLEPLLTRIFGWNGLGVSGDFADWEVLISYGFLQVIVFAVIYSLIRFTGLKLILTPKATRNRKAHQKAMEQFYARGLHLTQAQTGVMIFCALEEHFVDVIADAGIYAKVDKTLWNETVATLLKHVKDGDLTGGFEAAVEKCGTALAAHFPPGEDNPNELPDVLIEI</sequence>
<dbReference type="Pfam" id="PF04536">
    <property type="entry name" value="TPM_phosphatase"/>
    <property type="match status" value="1"/>
</dbReference>
<name>A0A1G4QEA8_9CAUL</name>